<proteinExistence type="predicted"/>
<sequence>MLNIAKSTESRNTILRKLGIFGSIAIGLFIIGKKHIAYQKNHRHELESDSSTLSSRHQDEEFDYSSPDRKSKYVGSGDAFSTRRPGDRLSLWNMVKMRWFPDEVEESNIIPLVEVINLINKMIGYQGQEELGKRRRRWKRCGLNYVLSIYKIHCK</sequence>
<feature type="region of interest" description="Disordered" evidence="1">
    <location>
        <begin position="47"/>
        <end position="83"/>
    </location>
</feature>
<dbReference type="EMBL" id="JABWAD010000007">
    <property type="protein sequence ID" value="KAF6072261.1"/>
    <property type="molecule type" value="Genomic_DNA"/>
</dbReference>
<keyword evidence="2" id="KW-0472">Membrane</keyword>
<name>A0A8H6C3F4_CANAX</name>
<evidence type="ECO:0000256" key="2">
    <source>
        <dbReference type="SAM" id="Phobius"/>
    </source>
</evidence>
<protein>
    <submittedName>
        <fullName evidence="3">Uncharacterized protein</fullName>
    </submittedName>
</protein>
<feature type="transmembrane region" description="Helical" evidence="2">
    <location>
        <begin position="14"/>
        <end position="32"/>
    </location>
</feature>
<dbReference type="Proteomes" id="UP000536275">
    <property type="component" value="Unassembled WGS sequence"/>
</dbReference>
<organism evidence="3 4">
    <name type="scientific">Candida albicans</name>
    <name type="common">Yeast</name>
    <dbReference type="NCBI Taxonomy" id="5476"/>
    <lineage>
        <taxon>Eukaryota</taxon>
        <taxon>Fungi</taxon>
        <taxon>Dikarya</taxon>
        <taxon>Ascomycota</taxon>
        <taxon>Saccharomycotina</taxon>
        <taxon>Pichiomycetes</taxon>
        <taxon>Debaryomycetaceae</taxon>
        <taxon>Candida/Lodderomyces clade</taxon>
        <taxon>Candida</taxon>
    </lineage>
</organism>
<comment type="caution">
    <text evidence="3">The sequence shown here is derived from an EMBL/GenBank/DDBJ whole genome shotgun (WGS) entry which is preliminary data.</text>
</comment>
<evidence type="ECO:0000313" key="4">
    <source>
        <dbReference type="Proteomes" id="UP000536275"/>
    </source>
</evidence>
<evidence type="ECO:0000313" key="3">
    <source>
        <dbReference type="EMBL" id="KAF6072261.1"/>
    </source>
</evidence>
<dbReference type="AlphaFoldDB" id="A0A8H6C3F4"/>
<keyword evidence="2" id="KW-1133">Transmembrane helix</keyword>
<evidence type="ECO:0000256" key="1">
    <source>
        <dbReference type="SAM" id="MobiDB-lite"/>
    </source>
</evidence>
<accession>A0A8H6C3F4</accession>
<keyword evidence="2" id="KW-0812">Transmembrane</keyword>
<reference evidence="3 4" key="1">
    <citation type="submission" date="2020-03" db="EMBL/GenBank/DDBJ databases">
        <title>FDA dAtabase for Regulatory Grade micrObial Sequences (FDA-ARGOS): Supporting development and validation of Infectious Disease Dx tests.</title>
        <authorList>
            <person name="Campos J."/>
            <person name="Goldberg B."/>
            <person name="Tallon L."/>
            <person name="Sadzewicz L."/>
            <person name="Vavikolanu K."/>
            <person name="Mehta A."/>
            <person name="Aluvathingal J."/>
            <person name="Nadendla S."/>
            <person name="Nandy P."/>
            <person name="Geyer C."/>
            <person name="Yan Y."/>
            <person name="Sichtig H."/>
        </authorList>
    </citation>
    <scope>NUCLEOTIDE SEQUENCE [LARGE SCALE GENOMIC DNA]</scope>
    <source>
        <strain evidence="3 4">FDAARGOS_656</strain>
    </source>
</reference>
<gene>
    <name evidence="3" type="ORF">FOB64_000312</name>
</gene>